<name>A0ABT4YRK5_9VIBR</name>
<proteinExistence type="inferred from homology"/>
<dbReference type="InterPro" id="IPR038136">
    <property type="entry name" value="CofD-like_dom_sf"/>
</dbReference>
<dbReference type="Pfam" id="PF01933">
    <property type="entry name" value="CofD"/>
    <property type="match status" value="1"/>
</dbReference>
<dbReference type="RefSeq" id="WP_272136111.1">
    <property type="nucleotide sequence ID" value="NZ_JAQLOI010000001.1"/>
</dbReference>
<dbReference type="InterPro" id="IPR002882">
    <property type="entry name" value="CofD"/>
</dbReference>
<comment type="caution">
    <text evidence="3">The sequence shown here is derived from an EMBL/GenBank/DDBJ whole genome shotgun (WGS) entry which is preliminary data.</text>
</comment>
<evidence type="ECO:0000256" key="1">
    <source>
        <dbReference type="ARBA" id="ARBA00022679"/>
    </source>
</evidence>
<protein>
    <submittedName>
        <fullName evidence="3">2-phospho-L-lactate transferase</fullName>
        <ecNumber evidence="3">2.7.8.28</ecNumber>
    </submittedName>
</protein>
<dbReference type="PANTHER" id="PTHR43007">
    <property type="entry name" value="2-PHOSPHO-L-LACTATE TRANSFERASE"/>
    <property type="match status" value="1"/>
</dbReference>
<evidence type="ECO:0000313" key="3">
    <source>
        <dbReference type="EMBL" id="MDB1124120.1"/>
    </source>
</evidence>
<keyword evidence="4" id="KW-1185">Reference proteome</keyword>
<dbReference type="EC" id="2.7.8.28" evidence="3"/>
<keyword evidence="2" id="KW-0460">Magnesium</keyword>
<dbReference type="EMBL" id="JAQLOI010000001">
    <property type="protein sequence ID" value="MDB1124120.1"/>
    <property type="molecule type" value="Genomic_DNA"/>
</dbReference>
<dbReference type="PANTHER" id="PTHR43007:SF1">
    <property type="entry name" value="2-PHOSPHO-L-LACTATE TRANSFERASE"/>
    <property type="match status" value="1"/>
</dbReference>
<gene>
    <name evidence="3" type="primary">cofD</name>
    <name evidence="3" type="ORF">PGX00_10850</name>
</gene>
<dbReference type="Proteomes" id="UP001210678">
    <property type="component" value="Unassembled WGS sequence"/>
</dbReference>
<sequence>MSNVKITLLAGGVGGAKAALGLALGNYKQGLKVIGNIGDDQAFHGLWISPDIDTLIYTLSGKINRQQGWGLEGDDQKVLKGLSDLGVDTWMQLGDMDFATHIYRTERRRLGHRSQVIAQDIAIANGVNVPIILPTDDTIQTKLKAGKEWLCFQDYFVRLRCQPIIDEIHYRDSEKAKATPESLNAIREADIVLLAPSNPLLSIGAILSIDEIRSQLIKTISPVVAISPLIGGEAIKGPAVRLMESLGYRADVVGIANYYQGLVDVLVIDPVDAQFASEIEALGIRVHIQNIWMRTDNEKRSVMNSVIDECLNVELMRAS</sequence>
<evidence type="ECO:0000256" key="2">
    <source>
        <dbReference type="ARBA" id="ARBA00022842"/>
    </source>
</evidence>
<organism evidence="3 4">
    <name type="scientific">Vibrio algarum</name>
    <dbReference type="NCBI Taxonomy" id="3020714"/>
    <lineage>
        <taxon>Bacteria</taxon>
        <taxon>Pseudomonadati</taxon>
        <taxon>Pseudomonadota</taxon>
        <taxon>Gammaproteobacteria</taxon>
        <taxon>Vibrionales</taxon>
        <taxon>Vibrionaceae</taxon>
        <taxon>Vibrio</taxon>
    </lineage>
</organism>
<dbReference type="Gene3D" id="3.40.50.10680">
    <property type="entry name" value="CofD-like domains"/>
    <property type="match status" value="1"/>
</dbReference>
<dbReference type="InterPro" id="IPR010115">
    <property type="entry name" value="FbiA/CofD"/>
</dbReference>
<dbReference type="SUPFAM" id="SSF142338">
    <property type="entry name" value="CofD-like"/>
    <property type="match status" value="1"/>
</dbReference>
<dbReference type="HAMAP" id="MF_01257">
    <property type="entry name" value="CofD"/>
    <property type="match status" value="1"/>
</dbReference>
<evidence type="ECO:0000313" key="4">
    <source>
        <dbReference type="Proteomes" id="UP001210678"/>
    </source>
</evidence>
<keyword evidence="1 3" id="KW-0808">Transferase</keyword>
<accession>A0ABT4YRK5</accession>
<dbReference type="NCBIfam" id="TIGR01819">
    <property type="entry name" value="F420_cofD"/>
    <property type="match status" value="1"/>
</dbReference>
<dbReference type="Gene3D" id="1.10.8.240">
    <property type="entry name" value="CofD-like domain"/>
    <property type="match status" value="1"/>
</dbReference>
<dbReference type="GO" id="GO:0043743">
    <property type="term" value="F:LPPG:FO 2-phospho-L-lactate transferase activity"/>
    <property type="evidence" value="ECO:0007669"/>
    <property type="project" value="UniProtKB-EC"/>
</dbReference>
<reference evidence="3 4" key="1">
    <citation type="submission" date="2023-01" db="EMBL/GenBank/DDBJ databases">
        <title>Vibrio sp. KJ40-1 sp.nov, isolated from marine algae.</title>
        <authorList>
            <person name="Butt M."/>
            <person name="Kim J.M.J."/>
            <person name="Jeon C.O.C."/>
        </authorList>
    </citation>
    <scope>NUCLEOTIDE SEQUENCE [LARGE SCALE GENOMIC DNA]</scope>
    <source>
        <strain evidence="3 4">KJ40-1</strain>
    </source>
</reference>